<sequence length="373" mass="41147">MYASSASSSVVEMGSSGRRINRWFNLNLEDIDSVREEVKPWRHAAANLHPHAPRPPPMIIEVCLDVSSVSASDSLHVADIHGRPWTVDLERDAHGDASPYVGADGERQRRQRRRRRRATSIVLEVWRLDLDTAAIITPPPDLPRVYKQAIVFFRSLYAFASLLPCVALAHQIAADAGGLALFCQLRPEASPQEGAIDLDVGLTNTERFLESHSFEPVVTPMGTFTMGVQYRRECLFTSTSPQALALQDSIAGLDLMDETYFTPTLSSRSGSNFSLQPQRHGAQPQIASSPRSGLPAVPQREAASLGTDNNSNNNLRVPQRIHRAIPLEPLHQQRHAQQRSSLAGDWCLAMPSVNPFRARPLSLGDSASLPNYI</sequence>
<reference evidence="6" key="1">
    <citation type="submission" date="2022-07" db="EMBL/GenBank/DDBJ databases">
        <title>Phylogenomic reconstructions and comparative analyses of Kickxellomycotina fungi.</title>
        <authorList>
            <person name="Reynolds N.K."/>
            <person name="Stajich J.E."/>
            <person name="Barry K."/>
            <person name="Grigoriev I.V."/>
            <person name="Crous P."/>
            <person name="Smith M.E."/>
        </authorList>
    </citation>
    <scope>NUCLEOTIDE SEQUENCE</scope>
    <source>
        <strain evidence="6">BCRC 34381</strain>
    </source>
</reference>
<dbReference type="InterPro" id="IPR018731">
    <property type="entry name" value="Atg13_N"/>
</dbReference>
<feature type="region of interest" description="Disordered" evidence="4">
    <location>
        <begin position="266"/>
        <end position="316"/>
    </location>
</feature>
<evidence type="ECO:0000313" key="6">
    <source>
        <dbReference type="EMBL" id="KAJ1730070.1"/>
    </source>
</evidence>
<dbReference type="Pfam" id="PF10033">
    <property type="entry name" value="ATG13"/>
    <property type="match status" value="1"/>
</dbReference>
<keyword evidence="7" id="KW-1185">Reference proteome</keyword>
<evidence type="ECO:0000256" key="4">
    <source>
        <dbReference type="SAM" id="MobiDB-lite"/>
    </source>
</evidence>
<dbReference type="InterPro" id="IPR036570">
    <property type="entry name" value="HORMA_dom_sf"/>
</dbReference>
<comment type="caution">
    <text evidence="6">The sequence shown here is derived from an EMBL/GenBank/DDBJ whole genome shotgun (WGS) entry which is preliminary data.</text>
</comment>
<dbReference type="GO" id="GO:0000423">
    <property type="term" value="P:mitophagy"/>
    <property type="evidence" value="ECO:0007669"/>
    <property type="project" value="TreeGrafter"/>
</dbReference>
<dbReference type="Proteomes" id="UP001143981">
    <property type="component" value="Unassembled WGS sequence"/>
</dbReference>
<dbReference type="OrthoDB" id="70161at2759"/>
<feature type="non-terminal residue" evidence="6">
    <location>
        <position position="373"/>
    </location>
</feature>
<dbReference type="AlphaFoldDB" id="A0A9W8CXX3"/>
<proteinExistence type="inferred from homology"/>
<dbReference type="GO" id="GO:0034497">
    <property type="term" value="P:protein localization to phagophore assembly site"/>
    <property type="evidence" value="ECO:0007669"/>
    <property type="project" value="TreeGrafter"/>
</dbReference>
<keyword evidence="2 3" id="KW-0072">Autophagy</keyword>
<dbReference type="GO" id="GO:1990316">
    <property type="term" value="C:Atg1/ULK1 kinase complex"/>
    <property type="evidence" value="ECO:0007669"/>
    <property type="project" value="InterPro"/>
</dbReference>
<dbReference type="InterPro" id="IPR040182">
    <property type="entry name" value="ATG13"/>
</dbReference>
<gene>
    <name evidence="6" type="primary">ATG13</name>
    <name evidence="6" type="ORF">LPJ61_003213</name>
</gene>
<evidence type="ECO:0000256" key="1">
    <source>
        <dbReference type="ARBA" id="ARBA00005246"/>
    </source>
</evidence>
<name>A0A9W8CXX3_9FUNG</name>
<evidence type="ECO:0000256" key="3">
    <source>
        <dbReference type="RuleBase" id="RU361214"/>
    </source>
</evidence>
<dbReference type="PANTHER" id="PTHR13430">
    <property type="match status" value="1"/>
</dbReference>
<feature type="compositionally biased region" description="Polar residues" evidence="4">
    <location>
        <begin position="266"/>
        <end position="277"/>
    </location>
</feature>
<comment type="similarity">
    <text evidence="1 3">Belongs to the ATG13 family. Fungi subfamily.</text>
</comment>
<dbReference type="EMBL" id="JANBOI010000507">
    <property type="protein sequence ID" value="KAJ1730070.1"/>
    <property type="molecule type" value="Genomic_DNA"/>
</dbReference>
<evidence type="ECO:0000259" key="5">
    <source>
        <dbReference type="Pfam" id="PF10033"/>
    </source>
</evidence>
<evidence type="ECO:0000313" key="7">
    <source>
        <dbReference type="Proteomes" id="UP001143981"/>
    </source>
</evidence>
<protein>
    <recommendedName>
        <fullName evidence="3">Autophagy-related protein 13</fullName>
    </recommendedName>
</protein>
<dbReference type="PANTHER" id="PTHR13430:SF4">
    <property type="entry name" value="AUTOPHAGY-RELATED PROTEIN 13"/>
    <property type="match status" value="1"/>
</dbReference>
<dbReference type="GO" id="GO:0005829">
    <property type="term" value="C:cytosol"/>
    <property type="evidence" value="ECO:0007669"/>
    <property type="project" value="TreeGrafter"/>
</dbReference>
<evidence type="ECO:0000256" key="2">
    <source>
        <dbReference type="ARBA" id="ARBA00023006"/>
    </source>
</evidence>
<feature type="domain" description="Autophagy-related protein 13 N-terminal" evidence="5">
    <location>
        <begin position="14"/>
        <end position="236"/>
    </location>
</feature>
<dbReference type="Gene3D" id="3.30.900.10">
    <property type="entry name" value="HORMA domain"/>
    <property type="match status" value="1"/>
</dbReference>
<feature type="compositionally biased region" description="Polar residues" evidence="4">
    <location>
        <begin position="306"/>
        <end position="316"/>
    </location>
</feature>
<dbReference type="GO" id="GO:0034727">
    <property type="term" value="P:piecemeal microautophagy of the nucleus"/>
    <property type="evidence" value="ECO:0007669"/>
    <property type="project" value="TreeGrafter"/>
</dbReference>
<accession>A0A9W8CXX3</accession>
<dbReference type="GO" id="GO:0000407">
    <property type="term" value="C:phagophore assembly site"/>
    <property type="evidence" value="ECO:0007669"/>
    <property type="project" value="TreeGrafter"/>
</dbReference>
<organism evidence="6 7">
    <name type="scientific">Coemansia biformis</name>
    <dbReference type="NCBI Taxonomy" id="1286918"/>
    <lineage>
        <taxon>Eukaryota</taxon>
        <taxon>Fungi</taxon>
        <taxon>Fungi incertae sedis</taxon>
        <taxon>Zoopagomycota</taxon>
        <taxon>Kickxellomycotina</taxon>
        <taxon>Kickxellomycetes</taxon>
        <taxon>Kickxellales</taxon>
        <taxon>Kickxellaceae</taxon>
        <taxon>Coemansia</taxon>
    </lineage>
</organism>